<keyword evidence="2" id="KW-1185">Reference proteome</keyword>
<dbReference type="Gene3D" id="3.80.10.10">
    <property type="entry name" value="Ribonuclease Inhibitor"/>
    <property type="match status" value="1"/>
</dbReference>
<accession>A0AAV9WW55</accession>
<dbReference type="SUPFAM" id="SSF52047">
    <property type="entry name" value="RNI-like"/>
    <property type="match status" value="1"/>
</dbReference>
<sequence>MGVTFFTKEIVDHLRDFQCNIECIYEDGRLANRFTIARADMMDLFLRGRKNLKHVALASMEMHNFVPFCNLLKENQATLQSLYLDLGHFYSRSNLWDVQGSSEYEKVTKELAKYGLDFDNPPKLVNLKSLYLRDLYNAFQPNIFSSYFYSMLDLSGLDYLNLYRGPTEGEFWDMLFKSQLHLRYLTVGGGYCNFGSKVNDLLLSFTGLKELVIDYLHEPKSLKEGVLNHRSTLQKLFWRAVAPLEESSKHCFHSDDFKYLSECTNLSELAIYRMGGASKHTEQNIPLPPNLKLLWILESETFPDFPYPEIDKSAISIAERFEKPQGQRVPFKYLALEYRKTYEDGYTVLEGPFTVEVFDSSELGRSGDIVGEKYTYRVVANDELVEMDPYFSMPRQAMDWLPLSTW</sequence>
<evidence type="ECO:0000313" key="1">
    <source>
        <dbReference type="EMBL" id="KAK6527791.1"/>
    </source>
</evidence>
<gene>
    <name evidence="1" type="ORF">TWF694_004771</name>
</gene>
<comment type="caution">
    <text evidence="1">The sequence shown here is derived from an EMBL/GenBank/DDBJ whole genome shotgun (WGS) entry which is preliminary data.</text>
</comment>
<reference evidence="1 2" key="1">
    <citation type="submission" date="2019-10" db="EMBL/GenBank/DDBJ databases">
        <authorList>
            <person name="Palmer J.M."/>
        </authorList>
    </citation>
    <scope>NUCLEOTIDE SEQUENCE [LARGE SCALE GENOMIC DNA]</scope>
    <source>
        <strain evidence="1 2">TWF694</strain>
    </source>
</reference>
<name>A0AAV9WW55_9PEZI</name>
<dbReference type="AlphaFoldDB" id="A0AAV9WW55"/>
<dbReference type="Proteomes" id="UP001365542">
    <property type="component" value="Unassembled WGS sequence"/>
</dbReference>
<dbReference type="EMBL" id="JAVHJO010000015">
    <property type="protein sequence ID" value="KAK6527791.1"/>
    <property type="molecule type" value="Genomic_DNA"/>
</dbReference>
<dbReference type="InterPro" id="IPR032675">
    <property type="entry name" value="LRR_dom_sf"/>
</dbReference>
<evidence type="ECO:0000313" key="2">
    <source>
        <dbReference type="Proteomes" id="UP001365542"/>
    </source>
</evidence>
<proteinExistence type="predicted"/>
<protein>
    <submittedName>
        <fullName evidence="1">Uncharacterized protein</fullName>
    </submittedName>
</protein>
<organism evidence="1 2">
    <name type="scientific">Orbilia ellipsospora</name>
    <dbReference type="NCBI Taxonomy" id="2528407"/>
    <lineage>
        <taxon>Eukaryota</taxon>
        <taxon>Fungi</taxon>
        <taxon>Dikarya</taxon>
        <taxon>Ascomycota</taxon>
        <taxon>Pezizomycotina</taxon>
        <taxon>Orbiliomycetes</taxon>
        <taxon>Orbiliales</taxon>
        <taxon>Orbiliaceae</taxon>
        <taxon>Orbilia</taxon>
    </lineage>
</organism>